<organism evidence="2">
    <name type="scientific">bioreactor metagenome</name>
    <dbReference type="NCBI Taxonomy" id="1076179"/>
    <lineage>
        <taxon>unclassified sequences</taxon>
        <taxon>metagenomes</taxon>
        <taxon>ecological metagenomes</taxon>
    </lineage>
</organism>
<reference evidence="2" key="1">
    <citation type="submission" date="2019-08" db="EMBL/GenBank/DDBJ databases">
        <authorList>
            <person name="Kucharzyk K."/>
            <person name="Murdoch R.W."/>
            <person name="Higgins S."/>
            <person name="Loffler F."/>
        </authorList>
    </citation>
    <scope>NUCLEOTIDE SEQUENCE</scope>
</reference>
<feature type="transmembrane region" description="Helical" evidence="1">
    <location>
        <begin position="12"/>
        <end position="31"/>
    </location>
</feature>
<keyword evidence="1" id="KW-0472">Membrane</keyword>
<evidence type="ECO:0000313" key="2">
    <source>
        <dbReference type="EMBL" id="MPM53892.1"/>
    </source>
</evidence>
<gene>
    <name evidence="2" type="ORF">SDC9_100662</name>
</gene>
<dbReference type="EMBL" id="VSSQ01014549">
    <property type="protein sequence ID" value="MPM53892.1"/>
    <property type="molecule type" value="Genomic_DNA"/>
</dbReference>
<dbReference type="AlphaFoldDB" id="A0A645AKY5"/>
<protein>
    <recommendedName>
        <fullName evidence="3">NfeD-like C-terminal domain-containing protein</fullName>
    </recommendedName>
</protein>
<feature type="transmembrane region" description="Helical" evidence="1">
    <location>
        <begin position="37"/>
        <end position="60"/>
    </location>
</feature>
<evidence type="ECO:0008006" key="3">
    <source>
        <dbReference type="Google" id="ProtNLM"/>
    </source>
</evidence>
<comment type="caution">
    <text evidence="2">The sequence shown here is derived from an EMBL/GenBank/DDBJ whole genome shotgun (WGS) entry which is preliminary data.</text>
</comment>
<accession>A0A645AKY5</accession>
<evidence type="ECO:0000256" key="1">
    <source>
        <dbReference type="SAM" id="Phobius"/>
    </source>
</evidence>
<name>A0A645AKY5_9ZZZZ</name>
<sequence>MGLNGVPFSVVLSLLVLVSWTVTCLAAMWLLPLVPTSLLRGIAGLAVMLVALALAIPVTARLIRPLRGLFVTHSAISNAALVGQECKVLTATVDEKFGRAEVATRGAPVNIRVWAETPNTLGKGSTARILDYDASGARYLIAADERID</sequence>
<proteinExistence type="predicted"/>
<keyword evidence="1" id="KW-1133">Transmembrane helix</keyword>
<keyword evidence="1" id="KW-0812">Transmembrane</keyword>